<name>A0A0G0G2L5_9BACT</name>
<comment type="caution">
    <text evidence="3">The sequence shown here is derived from an EMBL/GenBank/DDBJ whole genome shotgun (WGS) entry which is preliminary data.</text>
</comment>
<dbReference type="AlphaFoldDB" id="A0A0G0G2L5"/>
<reference evidence="3 4" key="1">
    <citation type="journal article" date="2015" name="Nature">
        <title>rRNA introns, odd ribosomes, and small enigmatic genomes across a large radiation of phyla.</title>
        <authorList>
            <person name="Brown C.T."/>
            <person name="Hug L.A."/>
            <person name="Thomas B.C."/>
            <person name="Sharon I."/>
            <person name="Castelle C.J."/>
            <person name="Singh A."/>
            <person name="Wilkins M.J."/>
            <person name="Williams K.H."/>
            <person name="Banfield J.F."/>
        </authorList>
    </citation>
    <scope>NUCLEOTIDE SEQUENCE [LARGE SCALE GENOMIC DNA]</scope>
</reference>
<organism evidence="3 4">
    <name type="scientific">Candidatus Roizmanbacteria bacterium GW2011_GWC2_37_13</name>
    <dbReference type="NCBI Taxonomy" id="1618486"/>
    <lineage>
        <taxon>Bacteria</taxon>
        <taxon>Candidatus Roizmaniibacteriota</taxon>
    </lineage>
</organism>
<dbReference type="EMBL" id="LBSV01000008">
    <property type="protein sequence ID" value="KKQ25438.1"/>
    <property type="molecule type" value="Genomic_DNA"/>
</dbReference>
<gene>
    <name evidence="3" type="ORF">US40_C0008G0032</name>
</gene>
<sequence length="88" mass="10118">MPKKTKKEKILAAYRKKLRLLEQSNIKSPPSLTSEVNVRTTNTRTSEVKQTEKIAPPKYFFLDLRKSLILVSIIIAVEIGLYFAKLIK</sequence>
<proteinExistence type="predicted"/>
<evidence type="ECO:0000313" key="4">
    <source>
        <dbReference type="Proteomes" id="UP000034917"/>
    </source>
</evidence>
<keyword evidence="2" id="KW-0472">Membrane</keyword>
<evidence type="ECO:0000256" key="2">
    <source>
        <dbReference type="SAM" id="Phobius"/>
    </source>
</evidence>
<feature type="region of interest" description="Disordered" evidence="1">
    <location>
        <begin position="29"/>
        <end position="49"/>
    </location>
</feature>
<evidence type="ECO:0000256" key="1">
    <source>
        <dbReference type="SAM" id="MobiDB-lite"/>
    </source>
</evidence>
<feature type="compositionally biased region" description="Polar residues" evidence="1">
    <location>
        <begin position="29"/>
        <end position="45"/>
    </location>
</feature>
<feature type="transmembrane region" description="Helical" evidence="2">
    <location>
        <begin position="68"/>
        <end position="87"/>
    </location>
</feature>
<evidence type="ECO:0000313" key="3">
    <source>
        <dbReference type="EMBL" id="KKQ25438.1"/>
    </source>
</evidence>
<keyword evidence="2" id="KW-0812">Transmembrane</keyword>
<protein>
    <submittedName>
        <fullName evidence="3">Uncharacterized protein</fullName>
    </submittedName>
</protein>
<keyword evidence="2" id="KW-1133">Transmembrane helix</keyword>
<accession>A0A0G0G2L5</accession>
<dbReference type="Proteomes" id="UP000034917">
    <property type="component" value="Unassembled WGS sequence"/>
</dbReference>